<evidence type="ECO:0000256" key="16">
    <source>
        <dbReference type="ARBA" id="ARBA00023180"/>
    </source>
</evidence>
<evidence type="ECO:0000256" key="4">
    <source>
        <dbReference type="ARBA" id="ARBA00012318"/>
    </source>
</evidence>
<dbReference type="Gene3D" id="3.40.720.10">
    <property type="entry name" value="Alkaline Phosphatase, subunit A"/>
    <property type="match status" value="1"/>
</dbReference>
<evidence type="ECO:0000256" key="30">
    <source>
        <dbReference type="ARBA" id="ARBA00049092"/>
    </source>
</evidence>
<evidence type="ECO:0000256" key="9">
    <source>
        <dbReference type="ARBA" id="ARBA00022729"/>
    </source>
</evidence>
<keyword evidence="6" id="KW-0597">Phosphoprotein</keyword>
<evidence type="ECO:0000256" key="17">
    <source>
        <dbReference type="ARBA" id="ARBA00023288"/>
    </source>
</evidence>
<dbReference type="PANTHER" id="PTHR10151:SF66">
    <property type="entry name" value="GLYCEROPHOSPHOCHOLINE CHOLINEPHOSPHODIESTERASE ENPP6"/>
    <property type="match status" value="1"/>
</dbReference>
<evidence type="ECO:0000256" key="18">
    <source>
        <dbReference type="ARBA" id="ARBA00031167"/>
    </source>
</evidence>
<evidence type="ECO:0000256" key="20">
    <source>
        <dbReference type="ARBA" id="ARBA00046203"/>
    </source>
</evidence>
<dbReference type="CDD" id="cd16018">
    <property type="entry name" value="Enpp"/>
    <property type="match status" value="1"/>
</dbReference>
<evidence type="ECO:0000256" key="5">
    <source>
        <dbReference type="ARBA" id="ARBA00022475"/>
    </source>
</evidence>
<keyword evidence="15" id="KW-1015">Disulfide bond</keyword>
<evidence type="ECO:0000256" key="15">
    <source>
        <dbReference type="ARBA" id="ARBA00023157"/>
    </source>
</evidence>
<dbReference type="GO" id="GO:0046872">
    <property type="term" value="F:metal ion binding"/>
    <property type="evidence" value="ECO:0007669"/>
    <property type="project" value="UniProtKB-KW"/>
</dbReference>
<evidence type="ECO:0000256" key="26">
    <source>
        <dbReference type="ARBA" id="ARBA00047779"/>
    </source>
</evidence>
<comment type="catalytic activity">
    <reaction evidence="29">
        <text>sn-glycerol 3-phosphocholine + H2O = phosphocholine + glycerol + H(+)</text>
        <dbReference type="Rhea" id="RHEA:19545"/>
        <dbReference type="ChEBI" id="CHEBI:15377"/>
        <dbReference type="ChEBI" id="CHEBI:15378"/>
        <dbReference type="ChEBI" id="CHEBI:16870"/>
        <dbReference type="ChEBI" id="CHEBI:17754"/>
        <dbReference type="ChEBI" id="CHEBI:295975"/>
        <dbReference type="EC" id="3.1.4.38"/>
    </reaction>
    <physiologicalReaction direction="left-to-right" evidence="29">
        <dbReference type="Rhea" id="RHEA:19546"/>
    </physiologicalReaction>
</comment>
<accession>A0AAV4EZM5</accession>
<evidence type="ECO:0000256" key="1">
    <source>
        <dbReference type="ARBA" id="ARBA00001947"/>
    </source>
</evidence>
<proteinExistence type="inferred from homology"/>
<keyword evidence="5" id="KW-1003">Cell membrane</keyword>
<protein>
    <recommendedName>
        <fullName evidence="4">glycerophosphocholine cholinephosphodiesterase</fullName>
        <ecNumber evidence="4">3.1.4.38</ecNumber>
    </recommendedName>
    <alternativeName>
        <fullName evidence="19">Choline-specific glycerophosphodiester phosphodiesterase</fullName>
    </alternativeName>
    <alternativeName>
        <fullName evidence="18">Ectonucleotide pyrophosphatase/phosphodiesterase family member 6</fullName>
    </alternativeName>
</protein>
<evidence type="ECO:0000256" key="14">
    <source>
        <dbReference type="ARBA" id="ARBA00023136"/>
    </source>
</evidence>
<comment type="catalytic activity">
    <reaction evidence="25">
        <text>a 1-acyl-sn-glycero-3-phosphocholine + H2O = a 1-acyl-sn-glycerol + phosphocholine + H(+)</text>
        <dbReference type="Rhea" id="RHEA:44720"/>
        <dbReference type="ChEBI" id="CHEBI:15377"/>
        <dbReference type="ChEBI" id="CHEBI:15378"/>
        <dbReference type="ChEBI" id="CHEBI:58168"/>
        <dbReference type="ChEBI" id="CHEBI:64683"/>
        <dbReference type="ChEBI" id="CHEBI:295975"/>
    </reaction>
    <physiologicalReaction direction="left-to-right" evidence="25">
        <dbReference type="Rhea" id="RHEA:44721"/>
    </physiologicalReaction>
</comment>
<keyword evidence="33" id="KW-1185">Reference proteome</keyword>
<evidence type="ECO:0000256" key="7">
    <source>
        <dbReference type="ARBA" id="ARBA00022622"/>
    </source>
</evidence>
<evidence type="ECO:0000256" key="29">
    <source>
        <dbReference type="ARBA" id="ARBA00048703"/>
    </source>
</evidence>
<keyword evidence="16" id="KW-0325">Glycoprotein</keyword>
<dbReference type="EMBL" id="BMAT01007522">
    <property type="protein sequence ID" value="GFR66150.1"/>
    <property type="molecule type" value="Genomic_DNA"/>
</dbReference>
<evidence type="ECO:0000256" key="21">
    <source>
        <dbReference type="ARBA" id="ARBA00047290"/>
    </source>
</evidence>
<dbReference type="EC" id="3.1.4.38" evidence="4"/>
<evidence type="ECO:0000256" key="6">
    <source>
        <dbReference type="ARBA" id="ARBA00022553"/>
    </source>
</evidence>
<dbReference type="PANTHER" id="PTHR10151">
    <property type="entry name" value="ECTONUCLEOTIDE PYROPHOSPHATASE/PHOSPHODIESTERASE"/>
    <property type="match status" value="1"/>
</dbReference>
<dbReference type="GO" id="GO:0005886">
    <property type="term" value="C:plasma membrane"/>
    <property type="evidence" value="ECO:0007669"/>
    <property type="project" value="UniProtKB-SubCell"/>
</dbReference>
<dbReference type="Proteomes" id="UP000762676">
    <property type="component" value="Unassembled WGS sequence"/>
</dbReference>
<evidence type="ECO:0000256" key="25">
    <source>
        <dbReference type="ARBA" id="ARBA00047600"/>
    </source>
</evidence>
<comment type="subcellular location">
    <subcellularLocation>
        <location evidence="2">Cell membrane</location>
        <topology evidence="2">Lipid-anchor</topology>
        <topology evidence="2">GPI-anchor</topology>
    </subcellularLocation>
</comment>
<evidence type="ECO:0000256" key="8">
    <source>
        <dbReference type="ARBA" id="ARBA00022723"/>
    </source>
</evidence>
<comment type="catalytic activity">
    <reaction evidence="23">
        <text>glycero-2-phosphocholine + H2O = phosphocholine + glycerol + H(+)</text>
        <dbReference type="Rhea" id="RHEA:61684"/>
        <dbReference type="ChEBI" id="CHEBI:15377"/>
        <dbReference type="ChEBI" id="CHEBI:15378"/>
        <dbReference type="ChEBI" id="CHEBI:17754"/>
        <dbReference type="ChEBI" id="CHEBI:144950"/>
        <dbReference type="ChEBI" id="CHEBI:295975"/>
    </reaction>
    <physiologicalReaction direction="left-to-right" evidence="23">
        <dbReference type="Rhea" id="RHEA:61685"/>
    </physiologicalReaction>
</comment>
<comment type="catalytic activity">
    <reaction evidence="30">
        <text>1-(9Z,12Z)-octadecadienoyl-sn-glycero-3-phosphocholine + H2O = 1-(9Z,12Z-octadecadienoyl)-sn-glycerol + phosphocholine + H(+)</text>
        <dbReference type="Rhea" id="RHEA:41115"/>
        <dbReference type="ChEBI" id="CHEBI:15377"/>
        <dbReference type="ChEBI" id="CHEBI:15378"/>
        <dbReference type="ChEBI" id="CHEBI:28733"/>
        <dbReference type="ChEBI" id="CHEBI:75561"/>
        <dbReference type="ChEBI" id="CHEBI:295975"/>
    </reaction>
    <physiologicalReaction direction="left-to-right" evidence="30">
        <dbReference type="Rhea" id="RHEA:41116"/>
    </physiologicalReaction>
</comment>
<comment type="catalytic activity">
    <reaction evidence="26">
        <text>1-tetradecanoyl-sn-glycero-3-phosphocholine + H2O = 1-tetradecanoyl-sn-glycerol + phosphocholine + H(+)</text>
        <dbReference type="Rhea" id="RHEA:40999"/>
        <dbReference type="ChEBI" id="CHEBI:15377"/>
        <dbReference type="ChEBI" id="CHEBI:15378"/>
        <dbReference type="ChEBI" id="CHEBI:64489"/>
        <dbReference type="ChEBI" id="CHEBI:75536"/>
        <dbReference type="ChEBI" id="CHEBI:295975"/>
    </reaction>
    <physiologicalReaction direction="left-to-right" evidence="26">
        <dbReference type="Rhea" id="RHEA:41000"/>
    </physiologicalReaction>
</comment>
<keyword evidence="10" id="KW-0378">Hydrolase</keyword>
<evidence type="ECO:0000256" key="27">
    <source>
        <dbReference type="ARBA" id="ARBA00048209"/>
    </source>
</evidence>
<keyword evidence="14" id="KW-0472">Membrane</keyword>
<evidence type="ECO:0000256" key="13">
    <source>
        <dbReference type="ARBA" id="ARBA00023098"/>
    </source>
</evidence>
<dbReference type="SUPFAM" id="SSF53649">
    <property type="entry name" value="Alkaline phosphatase-like"/>
    <property type="match status" value="1"/>
</dbReference>
<dbReference type="GO" id="GO:0016042">
    <property type="term" value="P:lipid catabolic process"/>
    <property type="evidence" value="ECO:0007669"/>
    <property type="project" value="UniProtKB-KW"/>
</dbReference>
<keyword evidence="17" id="KW-0449">Lipoprotein</keyword>
<evidence type="ECO:0000313" key="33">
    <source>
        <dbReference type="Proteomes" id="UP000762676"/>
    </source>
</evidence>
<evidence type="ECO:0000256" key="10">
    <source>
        <dbReference type="ARBA" id="ARBA00022801"/>
    </source>
</evidence>
<dbReference type="GO" id="GO:0047390">
    <property type="term" value="F:glycerophosphocholine cholinephosphodiesterase activity"/>
    <property type="evidence" value="ECO:0007669"/>
    <property type="project" value="UniProtKB-EC"/>
</dbReference>
<dbReference type="GO" id="GO:0098552">
    <property type="term" value="C:side of membrane"/>
    <property type="evidence" value="ECO:0007669"/>
    <property type="project" value="UniProtKB-KW"/>
</dbReference>
<dbReference type="Gene3D" id="3.30.1360.180">
    <property type="match status" value="1"/>
</dbReference>
<evidence type="ECO:0000256" key="12">
    <source>
        <dbReference type="ARBA" id="ARBA00022963"/>
    </source>
</evidence>
<dbReference type="AlphaFoldDB" id="A0AAV4EZM5"/>
<evidence type="ECO:0000256" key="11">
    <source>
        <dbReference type="ARBA" id="ARBA00022833"/>
    </source>
</evidence>
<keyword evidence="9" id="KW-0732">Signal</keyword>
<keyword evidence="13" id="KW-0443">Lipid metabolism</keyword>
<keyword evidence="12" id="KW-0442">Lipid degradation</keyword>
<keyword evidence="8" id="KW-0479">Metal-binding</keyword>
<evidence type="ECO:0000313" key="32">
    <source>
        <dbReference type="EMBL" id="GFR66150.1"/>
    </source>
</evidence>
<reference evidence="32 33" key="1">
    <citation type="journal article" date="2021" name="Elife">
        <title>Chloroplast acquisition without the gene transfer in kleptoplastic sea slugs, Plakobranchus ocellatus.</title>
        <authorList>
            <person name="Maeda T."/>
            <person name="Takahashi S."/>
            <person name="Yoshida T."/>
            <person name="Shimamura S."/>
            <person name="Takaki Y."/>
            <person name="Nagai Y."/>
            <person name="Toyoda A."/>
            <person name="Suzuki Y."/>
            <person name="Arimoto A."/>
            <person name="Ishii H."/>
            <person name="Satoh N."/>
            <person name="Nishiyama T."/>
            <person name="Hasebe M."/>
            <person name="Maruyama T."/>
            <person name="Minagawa J."/>
            <person name="Obokata J."/>
            <person name="Shigenobu S."/>
        </authorList>
    </citation>
    <scope>NUCLEOTIDE SEQUENCE [LARGE SCALE GENOMIC DNA]</scope>
</reference>
<keyword evidence="7" id="KW-0336">GPI-anchor</keyword>
<comment type="catalytic activity">
    <reaction evidence="31">
        <text>1-(5Z,8Z,11Z,14Z-eicosatetraenoyl)-sn-glycero-3-phosphocholine + H2O = 1-(5Z,8Z,11Z,14Z-eicosatetraenoyl)-sn-glycerol + phosphocholine + H(+)</text>
        <dbReference type="Rhea" id="RHEA:41003"/>
        <dbReference type="ChEBI" id="CHEBI:15377"/>
        <dbReference type="ChEBI" id="CHEBI:15378"/>
        <dbReference type="ChEBI" id="CHEBI:34071"/>
        <dbReference type="ChEBI" id="CHEBI:74344"/>
        <dbReference type="ChEBI" id="CHEBI:295975"/>
    </reaction>
    <physiologicalReaction direction="left-to-right" evidence="31">
        <dbReference type="Rhea" id="RHEA:41004"/>
    </physiologicalReaction>
</comment>
<comment type="catalytic activity">
    <reaction evidence="24">
        <text>a 1-O-alkyl-sn-glycero-3-phosphocholine + H2O = a 1-O-alkyl-sn-glycerol + phosphocholine + H(+)</text>
        <dbReference type="Rhea" id="RHEA:36083"/>
        <dbReference type="ChEBI" id="CHEBI:15377"/>
        <dbReference type="ChEBI" id="CHEBI:15378"/>
        <dbReference type="ChEBI" id="CHEBI:15850"/>
        <dbReference type="ChEBI" id="CHEBI:30909"/>
        <dbReference type="ChEBI" id="CHEBI:295975"/>
    </reaction>
    <physiologicalReaction direction="left-to-right" evidence="24">
        <dbReference type="Rhea" id="RHEA:36084"/>
    </physiologicalReaction>
</comment>
<evidence type="ECO:0000256" key="2">
    <source>
        <dbReference type="ARBA" id="ARBA00004609"/>
    </source>
</evidence>
<dbReference type="Pfam" id="PF01663">
    <property type="entry name" value="Phosphodiest"/>
    <property type="match status" value="1"/>
</dbReference>
<evidence type="ECO:0000256" key="19">
    <source>
        <dbReference type="ARBA" id="ARBA00032556"/>
    </source>
</evidence>
<comment type="similarity">
    <text evidence="3">Belongs to the nucleotide pyrophosphatase/phosphodiesterase family.</text>
</comment>
<evidence type="ECO:0000256" key="3">
    <source>
        <dbReference type="ARBA" id="ARBA00010594"/>
    </source>
</evidence>
<sequence>MTGNFMYDPKSEKYFLIGTNKDQFLPLWWDHGEPLWVTAALKRKTSYMFFWPGCEVTIRGHDPTFCDAYSKVPTIQEVAEALDTGFNLINNATADMVAVYSEQPDYNGHKYGPDDDHTKMALQDIDREVGKLVDRIQNLEPNEKFNLIIFSDHGMTTIDTSRTINITDALTSEAGLYTTIMEGTALASVYAPNQEAEDRVYDLLKNFSEHMQVYRKGEIPDRFFYKNGPFVSRITCVADLGWTILQPLSPEFPKKGAGDMKGYHGYDNREVDMRGIFYAYGPYFKPGSRVDHIQAIDPYSVMCDVLDLRPAVNNGTLSVFEPLKATSPGRGNTVLPSVLNAWLSLVTCLLIGKSS</sequence>
<comment type="function">
    <text evidence="20">Choline-specific glycerophosphodiesterase that hydrolyzes glycerophosphocholine (GPC) and lysophosphatidylcholine (LPC) and contributes to supplying choline to the cells. Has a preference for LPC with short (12:0 and 14:0) or polyunsaturated (18:2 and 20:4) fatty acids. In vitro, hydrolyzes only choline-containing lysophospholipids, such as sphingosylphosphorylcholine (SPC), platelet-activating factor (PAF) and lysoPAF, but not other lysophospholipids.</text>
</comment>
<evidence type="ECO:0000256" key="28">
    <source>
        <dbReference type="ARBA" id="ARBA00048234"/>
    </source>
</evidence>
<comment type="catalytic activity">
    <reaction evidence="27">
        <text>1-hexadecanoyl-sn-glycero-3-phosphocholine + H2O = 1-hexadecanoyl-sn-glycerol + phosphocholine + H(+)</text>
        <dbReference type="Rhea" id="RHEA:41119"/>
        <dbReference type="ChEBI" id="CHEBI:15377"/>
        <dbReference type="ChEBI" id="CHEBI:15378"/>
        <dbReference type="ChEBI" id="CHEBI:72998"/>
        <dbReference type="ChEBI" id="CHEBI:75542"/>
        <dbReference type="ChEBI" id="CHEBI:295975"/>
    </reaction>
    <physiologicalReaction direction="left-to-right" evidence="27">
        <dbReference type="Rhea" id="RHEA:41120"/>
    </physiologicalReaction>
</comment>
<name>A0AAV4EZM5_9GAST</name>
<comment type="catalytic activity">
    <reaction evidence="22">
        <text>1-(9Z-octadecenoyl)-sn-glycero-3-phosphocholine + H2O = 1-(9Z-octadecenoyl)-sn-glycerol + phosphocholine + H(+)</text>
        <dbReference type="Rhea" id="RHEA:41091"/>
        <dbReference type="ChEBI" id="CHEBI:15377"/>
        <dbReference type="ChEBI" id="CHEBI:15378"/>
        <dbReference type="ChEBI" id="CHEBI:28610"/>
        <dbReference type="ChEBI" id="CHEBI:75757"/>
        <dbReference type="ChEBI" id="CHEBI:295975"/>
    </reaction>
    <physiologicalReaction direction="left-to-right" evidence="22">
        <dbReference type="Rhea" id="RHEA:41092"/>
    </physiologicalReaction>
</comment>
<dbReference type="InterPro" id="IPR017850">
    <property type="entry name" value="Alkaline_phosphatase_core_sf"/>
</dbReference>
<evidence type="ECO:0000256" key="31">
    <source>
        <dbReference type="ARBA" id="ARBA00049320"/>
    </source>
</evidence>
<comment type="catalytic activity">
    <reaction evidence="28">
        <text>sphing-4-enine-phosphocholine + H2O = sphing-4-enine + phosphocholine + H(+)</text>
        <dbReference type="Rhea" id="RHEA:41095"/>
        <dbReference type="ChEBI" id="CHEBI:15377"/>
        <dbReference type="ChEBI" id="CHEBI:15378"/>
        <dbReference type="ChEBI" id="CHEBI:57756"/>
        <dbReference type="ChEBI" id="CHEBI:58906"/>
        <dbReference type="ChEBI" id="CHEBI:295975"/>
    </reaction>
    <physiologicalReaction direction="left-to-right" evidence="28">
        <dbReference type="Rhea" id="RHEA:41096"/>
    </physiologicalReaction>
</comment>
<comment type="cofactor">
    <cofactor evidence="1">
        <name>Zn(2+)</name>
        <dbReference type="ChEBI" id="CHEBI:29105"/>
    </cofactor>
</comment>
<comment type="caution">
    <text evidence="32">The sequence shown here is derived from an EMBL/GenBank/DDBJ whole genome shotgun (WGS) entry which is preliminary data.</text>
</comment>
<comment type="catalytic activity">
    <reaction evidence="21">
        <text>1-dodecanoyl-sn-glycero-3-phosphocholine + H2O = 1-dodecanoyl-sn-glycerol + phosphocholine + H(+)</text>
        <dbReference type="Rhea" id="RHEA:41127"/>
        <dbReference type="ChEBI" id="CHEBI:15377"/>
        <dbReference type="ChEBI" id="CHEBI:15378"/>
        <dbReference type="ChEBI" id="CHEBI:74966"/>
        <dbReference type="ChEBI" id="CHEBI:75529"/>
        <dbReference type="ChEBI" id="CHEBI:295975"/>
    </reaction>
    <physiologicalReaction direction="left-to-right" evidence="21">
        <dbReference type="Rhea" id="RHEA:41128"/>
    </physiologicalReaction>
</comment>
<evidence type="ECO:0000256" key="22">
    <source>
        <dbReference type="ARBA" id="ARBA00047322"/>
    </source>
</evidence>
<evidence type="ECO:0000256" key="24">
    <source>
        <dbReference type="ARBA" id="ARBA00047494"/>
    </source>
</evidence>
<evidence type="ECO:0000256" key="23">
    <source>
        <dbReference type="ARBA" id="ARBA00047482"/>
    </source>
</evidence>
<dbReference type="InterPro" id="IPR002591">
    <property type="entry name" value="Phosphodiest/P_Trfase"/>
</dbReference>
<organism evidence="32 33">
    <name type="scientific">Elysia marginata</name>
    <dbReference type="NCBI Taxonomy" id="1093978"/>
    <lineage>
        <taxon>Eukaryota</taxon>
        <taxon>Metazoa</taxon>
        <taxon>Spiralia</taxon>
        <taxon>Lophotrochozoa</taxon>
        <taxon>Mollusca</taxon>
        <taxon>Gastropoda</taxon>
        <taxon>Heterobranchia</taxon>
        <taxon>Euthyneura</taxon>
        <taxon>Panpulmonata</taxon>
        <taxon>Sacoglossa</taxon>
        <taxon>Placobranchoidea</taxon>
        <taxon>Plakobranchidae</taxon>
        <taxon>Elysia</taxon>
    </lineage>
</organism>
<gene>
    <name evidence="32" type="ORF">ElyMa_003676100</name>
</gene>
<keyword evidence="11" id="KW-0862">Zinc</keyword>